<dbReference type="Proteomes" id="UP001501411">
    <property type="component" value="Unassembled WGS sequence"/>
</dbReference>
<dbReference type="GO" id="GO:0008168">
    <property type="term" value="F:methyltransferase activity"/>
    <property type="evidence" value="ECO:0007669"/>
    <property type="project" value="UniProtKB-KW"/>
</dbReference>
<dbReference type="PANTHER" id="PTHR42933">
    <property type="entry name" value="SLR6095 PROTEIN"/>
    <property type="match status" value="1"/>
</dbReference>
<evidence type="ECO:0000256" key="6">
    <source>
        <dbReference type="ARBA" id="ARBA00022747"/>
    </source>
</evidence>
<evidence type="ECO:0000313" key="11">
    <source>
        <dbReference type="EMBL" id="GAA4800305.1"/>
    </source>
</evidence>
<evidence type="ECO:0000313" key="12">
    <source>
        <dbReference type="Proteomes" id="UP001501411"/>
    </source>
</evidence>
<dbReference type="EC" id="2.1.1.72" evidence="2"/>
<accession>A0ABP9BWI3</accession>
<evidence type="ECO:0000259" key="9">
    <source>
        <dbReference type="Pfam" id="PF02384"/>
    </source>
</evidence>
<dbReference type="PROSITE" id="PS00092">
    <property type="entry name" value="N6_MTASE"/>
    <property type="match status" value="1"/>
</dbReference>
<dbReference type="GO" id="GO:0032259">
    <property type="term" value="P:methylation"/>
    <property type="evidence" value="ECO:0007669"/>
    <property type="project" value="UniProtKB-KW"/>
</dbReference>
<evidence type="ECO:0000256" key="5">
    <source>
        <dbReference type="ARBA" id="ARBA00022691"/>
    </source>
</evidence>
<dbReference type="Pfam" id="PF02384">
    <property type="entry name" value="N6_Mtase"/>
    <property type="match status" value="1"/>
</dbReference>
<comment type="catalytic activity">
    <reaction evidence="7">
        <text>a 2'-deoxyadenosine in DNA + S-adenosyl-L-methionine = an N(6)-methyl-2'-deoxyadenosine in DNA + S-adenosyl-L-homocysteine + H(+)</text>
        <dbReference type="Rhea" id="RHEA:15197"/>
        <dbReference type="Rhea" id="RHEA-COMP:12418"/>
        <dbReference type="Rhea" id="RHEA-COMP:12419"/>
        <dbReference type="ChEBI" id="CHEBI:15378"/>
        <dbReference type="ChEBI" id="CHEBI:57856"/>
        <dbReference type="ChEBI" id="CHEBI:59789"/>
        <dbReference type="ChEBI" id="CHEBI:90615"/>
        <dbReference type="ChEBI" id="CHEBI:90616"/>
        <dbReference type="EC" id="2.1.1.72"/>
    </reaction>
</comment>
<keyword evidence="4" id="KW-0808">Transferase</keyword>
<gene>
    <name evidence="11" type="ORF">GCM10023231_31330</name>
</gene>
<dbReference type="InterPro" id="IPR051537">
    <property type="entry name" value="DNA_Adenine_Mtase"/>
</dbReference>
<dbReference type="SUPFAM" id="SSF53335">
    <property type="entry name" value="S-adenosyl-L-methionine-dependent methyltransferases"/>
    <property type="match status" value="1"/>
</dbReference>
<comment type="similarity">
    <text evidence="1">Belongs to the N(4)/N(6)-methyltransferase family.</text>
</comment>
<feature type="coiled-coil region" evidence="8">
    <location>
        <begin position="463"/>
        <end position="490"/>
    </location>
</feature>
<evidence type="ECO:0000256" key="7">
    <source>
        <dbReference type="ARBA" id="ARBA00047942"/>
    </source>
</evidence>
<dbReference type="RefSeq" id="WP_345232952.1">
    <property type="nucleotide sequence ID" value="NZ_BAABIQ010000041.1"/>
</dbReference>
<protein>
    <recommendedName>
        <fullName evidence="2">site-specific DNA-methyltransferase (adenine-specific)</fullName>
        <ecNumber evidence="2">2.1.1.72</ecNumber>
    </recommendedName>
</protein>
<dbReference type="Gene3D" id="1.20.1260.30">
    <property type="match status" value="1"/>
</dbReference>
<feature type="domain" description="N6 adenine-specific DNA methyltransferase N-terminal" evidence="10">
    <location>
        <begin position="6"/>
        <end position="109"/>
    </location>
</feature>
<dbReference type="InterPro" id="IPR002052">
    <property type="entry name" value="DNA_methylase_N6_adenine_CS"/>
</dbReference>
<feature type="domain" description="DNA methylase adenine-specific" evidence="9">
    <location>
        <begin position="121"/>
        <end position="417"/>
    </location>
</feature>
<dbReference type="PANTHER" id="PTHR42933:SF4">
    <property type="entry name" value="TYPE I RESTRICTION ENZYME ECOKI METHYLASE SUBUNIT"/>
    <property type="match status" value="1"/>
</dbReference>
<evidence type="ECO:0000256" key="2">
    <source>
        <dbReference type="ARBA" id="ARBA00011900"/>
    </source>
</evidence>
<organism evidence="11 12">
    <name type="scientific">Olivibacter ginsenosidimutans</name>
    <dbReference type="NCBI Taxonomy" id="1176537"/>
    <lineage>
        <taxon>Bacteria</taxon>
        <taxon>Pseudomonadati</taxon>
        <taxon>Bacteroidota</taxon>
        <taxon>Sphingobacteriia</taxon>
        <taxon>Sphingobacteriales</taxon>
        <taxon>Sphingobacteriaceae</taxon>
        <taxon>Olivibacter</taxon>
    </lineage>
</organism>
<dbReference type="Pfam" id="PF12161">
    <property type="entry name" value="HsdM_N"/>
    <property type="match status" value="1"/>
</dbReference>
<sequence>MSAEEIAQKLWNLCNVLRDDGVTYHQYLNELTYILFLKLSEVKNFEEDIPEKYRWSKFKVIKDNKELYDTYRNLLANISADSENATIKEIYTNASSMLRKPVNLRTLVTAIDNIDWFEDTEKDKIATIYEELLEKNANEKKSGAGQYFTPRPLINVMVDLIVPKIGERWNDPAAGTFGFMIAADHYLRQKTDDYFKLNDKDREFQKYEAFTGCELVQDAHRLALMNAKLHGIESSIAMTDTLSQDGEAFKNYDGVLANPPFGTKKGGERPTRTDLTFLSSNKQLNFLQHIYRSLKKDGKARAGVVLPDNVLFEDGDGLKIRRDLMDKCNLHTILRLPTGIFYAAGVKTNVLFFTRGKTEIGNTKNVWVYDMRTNAPNFGKRTPFTRAAFADFVKAYTGGTSIDDVKDNWQGDIDETKRAEIAQEDKRWQCFSREAIASKGDSLDIGLIADSSLSNGDDLGEPIDIAKEAMAELQAINKELEDLIKELGFDYAQPDK</sequence>
<evidence type="ECO:0000259" key="10">
    <source>
        <dbReference type="Pfam" id="PF12161"/>
    </source>
</evidence>
<keyword evidence="12" id="KW-1185">Reference proteome</keyword>
<evidence type="ECO:0000256" key="4">
    <source>
        <dbReference type="ARBA" id="ARBA00022679"/>
    </source>
</evidence>
<name>A0ABP9BWI3_9SPHI</name>
<keyword evidence="5" id="KW-0949">S-adenosyl-L-methionine</keyword>
<dbReference type="PRINTS" id="PR00507">
    <property type="entry name" value="N12N6MTFRASE"/>
</dbReference>
<evidence type="ECO:0000256" key="1">
    <source>
        <dbReference type="ARBA" id="ARBA00006594"/>
    </source>
</evidence>
<dbReference type="InterPro" id="IPR029063">
    <property type="entry name" value="SAM-dependent_MTases_sf"/>
</dbReference>
<dbReference type="Gene3D" id="3.40.50.150">
    <property type="entry name" value="Vaccinia Virus protein VP39"/>
    <property type="match status" value="1"/>
</dbReference>
<evidence type="ECO:0000256" key="8">
    <source>
        <dbReference type="SAM" id="Coils"/>
    </source>
</evidence>
<dbReference type="InterPro" id="IPR003356">
    <property type="entry name" value="DNA_methylase_A-5"/>
</dbReference>
<dbReference type="InterPro" id="IPR022749">
    <property type="entry name" value="D12N6_MeTrfase_N"/>
</dbReference>
<proteinExistence type="inferred from homology"/>
<reference evidence="12" key="1">
    <citation type="journal article" date="2019" name="Int. J. Syst. Evol. Microbiol.">
        <title>The Global Catalogue of Microorganisms (GCM) 10K type strain sequencing project: providing services to taxonomists for standard genome sequencing and annotation.</title>
        <authorList>
            <consortium name="The Broad Institute Genomics Platform"/>
            <consortium name="The Broad Institute Genome Sequencing Center for Infectious Disease"/>
            <person name="Wu L."/>
            <person name="Ma J."/>
        </authorList>
    </citation>
    <scope>NUCLEOTIDE SEQUENCE [LARGE SCALE GENOMIC DNA]</scope>
    <source>
        <strain evidence="12">JCM 18200</strain>
    </source>
</reference>
<dbReference type="EMBL" id="BAABIQ010000041">
    <property type="protein sequence ID" value="GAA4800305.1"/>
    <property type="molecule type" value="Genomic_DNA"/>
</dbReference>
<evidence type="ECO:0000256" key="3">
    <source>
        <dbReference type="ARBA" id="ARBA00022603"/>
    </source>
</evidence>
<comment type="caution">
    <text evidence="11">The sequence shown here is derived from an EMBL/GenBank/DDBJ whole genome shotgun (WGS) entry which is preliminary data.</text>
</comment>
<keyword evidence="3 11" id="KW-0489">Methyltransferase</keyword>
<keyword evidence="6" id="KW-0680">Restriction system</keyword>
<keyword evidence="8" id="KW-0175">Coiled coil</keyword>
<dbReference type="InterPro" id="IPR038333">
    <property type="entry name" value="T1MK-like_N_sf"/>
</dbReference>